<dbReference type="SUPFAM" id="SSF53756">
    <property type="entry name" value="UDP-Glycosyltransferase/glycogen phosphorylase"/>
    <property type="match status" value="1"/>
</dbReference>
<dbReference type="Gene3D" id="3.40.50.2000">
    <property type="entry name" value="Glycogen Phosphorylase B"/>
    <property type="match status" value="2"/>
</dbReference>
<organism evidence="1 2">
    <name type="scientific">Stenotrophomonas nitritireducens</name>
    <dbReference type="NCBI Taxonomy" id="83617"/>
    <lineage>
        <taxon>Bacteria</taxon>
        <taxon>Pseudomonadati</taxon>
        <taxon>Pseudomonadota</taxon>
        <taxon>Gammaproteobacteria</taxon>
        <taxon>Lysobacterales</taxon>
        <taxon>Lysobacteraceae</taxon>
        <taxon>Stenotrophomonas</taxon>
    </lineage>
</organism>
<evidence type="ECO:0000313" key="1">
    <source>
        <dbReference type="EMBL" id="KRG54782.1"/>
    </source>
</evidence>
<dbReference type="Proteomes" id="UP000050902">
    <property type="component" value="Unassembled WGS sequence"/>
</dbReference>
<keyword evidence="2" id="KW-1185">Reference proteome</keyword>
<reference evidence="1 2" key="1">
    <citation type="submission" date="2015-05" db="EMBL/GenBank/DDBJ databases">
        <title>Genome sequencing and analysis of members of genus Stenotrophomonas.</title>
        <authorList>
            <person name="Patil P.P."/>
            <person name="Midha S."/>
            <person name="Patil P.B."/>
        </authorList>
    </citation>
    <scope>NUCLEOTIDE SEQUENCE [LARGE SCALE GENOMIC DNA]</scope>
    <source>
        <strain evidence="1 2">DSM 12575</strain>
    </source>
</reference>
<comment type="caution">
    <text evidence="1">The sequence shown here is derived from an EMBL/GenBank/DDBJ whole genome shotgun (WGS) entry which is preliminary data.</text>
</comment>
<evidence type="ECO:0000313" key="2">
    <source>
        <dbReference type="Proteomes" id="UP000050902"/>
    </source>
</evidence>
<protein>
    <submittedName>
        <fullName evidence="1">Group 1 glycosyl transferase</fullName>
    </submittedName>
</protein>
<dbReference type="PANTHER" id="PTHR12526">
    <property type="entry name" value="GLYCOSYLTRANSFERASE"/>
    <property type="match status" value="1"/>
</dbReference>
<gene>
    <name evidence="1" type="ORF">ABB22_15605</name>
</gene>
<dbReference type="Pfam" id="PF13692">
    <property type="entry name" value="Glyco_trans_1_4"/>
    <property type="match status" value="1"/>
</dbReference>
<name>A0ABR5NGF9_9GAMM</name>
<sequence length="380" mass="42875">MFLSRGERPLRVLFTSTSYPLDASDWRGLFIKHISTALARSGLINLRQWAPPGDRDFCVIDASTEEEAEWLAALMHRGGISHWLRAKPVSGISAAIKLLRMLNTAYRRNKDVDLHHINWLQCALPLPADGKPVLVTALGNDMKLLRMPMMRHALRHALRNRPAMICPNADWMREPLYESFGDLAEIRPIPFGVDPQWYAIRRQPKEPPCWLAITRLTQNKLGPLFEWSEPLFRSGKRQLHLFGPMQEQVVIPDWIFYHGPAKSRQLIDEWFPRVHGLITLSCHAEGRPQVMLEAMAAGMPIIASHLPAHADIVEDGVTGALCGSPSEYAKAVEKLEDRDLNHAQGETARALAHGRIGTWDDCASRYMAAYRCLLKGAAHD</sequence>
<accession>A0ABR5NGF9</accession>
<dbReference type="EMBL" id="LDJG01000028">
    <property type="protein sequence ID" value="KRG54782.1"/>
    <property type="molecule type" value="Genomic_DNA"/>
</dbReference>
<keyword evidence="1" id="KW-0808">Transferase</keyword>
<dbReference type="GO" id="GO:0016740">
    <property type="term" value="F:transferase activity"/>
    <property type="evidence" value="ECO:0007669"/>
    <property type="project" value="UniProtKB-KW"/>
</dbReference>
<proteinExistence type="predicted"/>